<keyword evidence="3" id="KW-1185">Reference proteome</keyword>
<dbReference type="InterPro" id="IPR005197">
    <property type="entry name" value="Glyco_hydro_71"/>
</dbReference>
<name>A0A9W9LSH6_9EURO</name>
<reference evidence="2" key="1">
    <citation type="submission" date="2022-11" db="EMBL/GenBank/DDBJ databases">
        <authorList>
            <person name="Petersen C."/>
        </authorList>
    </citation>
    <scope>NUCLEOTIDE SEQUENCE</scope>
    <source>
        <strain evidence="2">IBT 26290</strain>
    </source>
</reference>
<dbReference type="EMBL" id="JAPQKN010000001">
    <property type="protein sequence ID" value="KAJ5174951.1"/>
    <property type="molecule type" value="Genomic_DNA"/>
</dbReference>
<evidence type="ECO:0000313" key="3">
    <source>
        <dbReference type="Proteomes" id="UP001149163"/>
    </source>
</evidence>
<organism evidence="2 3">
    <name type="scientific">Penicillium canariense</name>
    <dbReference type="NCBI Taxonomy" id="189055"/>
    <lineage>
        <taxon>Eukaryota</taxon>
        <taxon>Fungi</taxon>
        <taxon>Dikarya</taxon>
        <taxon>Ascomycota</taxon>
        <taxon>Pezizomycotina</taxon>
        <taxon>Eurotiomycetes</taxon>
        <taxon>Eurotiomycetidae</taxon>
        <taxon>Eurotiales</taxon>
        <taxon>Aspergillaceae</taxon>
        <taxon>Penicillium</taxon>
    </lineage>
</organism>
<dbReference type="AlphaFoldDB" id="A0A9W9LSH6"/>
<gene>
    <name evidence="2" type="ORF">N7482_000828</name>
</gene>
<dbReference type="GO" id="GO:0051118">
    <property type="term" value="F:glucan endo-1,3-alpha-glucosidase activity"/>
    <property type="evidence" value="ECO:0007669"/>
    <property type="project" value="InterPro"/>
</dbReference>
<dbReference type="GeneID" id="81422129"/>
<reference evidence="2" key="2">
    <citation type="journal article" date="2023" name="IMA Fungus">
        <title>Comparative genomic study of the Penicillium genus elucidates a diverse pangenome and 15 lateral gene transfer events.</title>
        <authorList>
            <person name="Petersen C."/>
            <person name="Sorensen T."/>
            <person name="Nielsen M.R."/>
            <person name="Sondergaard T.E."/>
            <person name="Sorensen J.L."/>
            <person name="Fitzpatrick D.A."/>
            <person name="Frisvad J.C."/>
            <person name="Nielsen K.L."/>
        </authorList>
    </citation>
    <scope>NUCLEOTIDE SEQUENCE</scope>
    <source>
        <strain evidence="2">IBT 26290</strain>
    </source>
</reference>
<dbReference type="PROSITE" id="PS51257">
    <property type="entry name" value="PROKAR_LIPOPROTEIN"/>
    <property type="match status" value="1"/>
</dbReference>
<sequence length="496" mass="53529">MLRELLTLALTGLMMSFSAACPVPTPTTTTVPSATASTASGGTDRLVFCHFMIGITSNRQSARDYDDDMQRAKDAGIDAFALNIGTDPYTDTQLNFAYESAAQHGMQVFLSFDFNWWNAGQGGAVGAKVRQYASRPAQLKVDGKVFVSSFSGDSVDVGAMTAAAGQDLFFAPNFHPGQGNFDAIQGALNWMAWPNNGENKAPTAGRTVTVADGDRSYVTALKGKPYVAPVSPWFSTHFGSEVSYSKNWVFPSDMLWYDRWREILALGPRFVEIITWNDYGESHYVGPLSSPHTDDGASKWVMDMPHSGWLEMAKPFIAAYKAGVTVALPFIHEEKLVYWYRPTKKDLNCDATDTTMSGSPNNASGNFFAGRPNGYESMTDEVFVVALLKSPGRVTVQSGDQPPKTFEAPAGISAHRAPMGIGQQKFTVTRGGQTILSGTSLKNIVDTCICGIYNFNAYVGTLPPPATIDRLQPAGLTMLSQGLKAACPINTLGAST</sequence>
<dbReference type="CDD" id="cd11577">
    <property type="entry name" value="GH71"/>
    <property type="match status" value="1"/>
</dbReference>
<dbReference type="Gene3D" id="3.20.20.80">
    <property type="entry name" value="Glycosidases"/>
    <property type="match status" value="1"/>
</dbReference>
<dbReference type="Proteomes" id="UP001149163">
    <property type="component" value="Unassembled WGS sequence"/>
</dbReference>
<comment type="caution">
    <text evidence="2">The sequence shown here is derived from an EMBL/GenBank/DDBJ whole genome shotgun (WGS) entry which is preliminary data.</text>
</comment>
<dbReference type="RefSeq" id="XP_056546559.1">
    <property type="nucleotide sequence ID" value="XM_056682953.1"/>
</dbReference>
<evidence type="ECO:0000313" key="2">
    <source>
        <dbReference type="EMBL" id="KAJ5174951.1"/>
    </source>
</evidence>
<protein>
    <submittedName>
        <fullName evidence="2">Alpha-1-3-glucanase/mutanase</fullName>
    </submittedName>
</protein>
<evidence type="ECO:0000256" key="1">
    <source>
        <dbReference type="SAM" id="SignalP"/>
    </source>
</evidence>
<keyword evidence="1" id="KW-0732">Signal</keyword>
<dbReference type="Pfam" id="PF03659">
    <property type="entry name" value="Glyco_hydro_71"/>
    <property type="match status" value="1"/>
</dbReference>
<proteinExistence type="predicted"/>
<dbReference type="OrthoDB" id="3257981at2759"/>
<feature type="signal peptide" evidence="1">
    <location>
        <begin position="1"/>
        <end position="20"/>
    </location>
</feature>
<feature type="chain" id="PRO_5040796234" evidence="1">
    <location>
        <begin position="21"/>
        <end position="496"/>
    </location>
</feature>
<accession>A0A9W9LSH6</accession>